<evidence type="ECO:0000259" key="8">
    <source>
        <dbReference type="Pfam" id="PF05504"/>
    </source>
</evidence>
<dbReference type="InterPro" id="IPR008844">
    <property type="entry name" value="Spore_GerAC-like"/>
</dbReference>
<dbReference type="Pfam" id="PF25198">
    <property type="entry name" value="Spore_GerAC_N"/>
    <property type="match status" value="1"/>
</dbReference>
<dbReference type="InterPro" id="IPR038501">
    <property type="entry name" value="Spore_GerAC_C_sf"/>
</dbReference>
<protein>
    <recommendedName>
        <fullName evidence="12">Germination protein, Ger(X)C family</fullName>
    </recommendedName>
</protein>
<keyword evidence="7" id="KW-0449">Lipoprotein</keyword>
<evidence type="ECO:0000259" key="9">
    <source>
        <dbReference type="Pfam" id="PF25198"/>
    </source>
</evidence>
<evidence type="ECO:0000313" key="10">
    <source>
        <dbReference type="EMBL" id="HIV00769.1"/>
    </source>
</evidence>
<gene>
    <name evidence="10" type="ORF">IAB14_06630</name>
</gene>
<keyword evidence="4" id="KW-0732">Signal</keyword>
<accession>A0A9D1NDM9</accession>
<comment type="subcellular location">
    <subcellularLocation>
        <location evidence="1">Membrane</location>
        <topology evidence="1">Lipid-anchor</topology>
    </subcellularLocation>
</comment>
<dbReference type="EMBL" id="DVOH01000054">
    <property type="protein sequence ID" value="HIV00769.1"/>
    <property type="molecule type" value="Genomic_DNA"/>
</dbReference>
<feature type="domain" description="Spore germination GerAC-like C-terminal" evidence="8">
    <location>
        <begin position="218"/>
        <end position="374"/>
    </location>
</feature>
<dbReference type="GO" id="GO:0009847">
    <property type="term" value="P:spore germination"/>
    <property type="evidence" value="ECO:0007669"/>
    <property type="project" value="InterPro"/>
</dbReference>
<evidence type="ECO:0000313" key="11">
    <source>
        <dbReference type="Proteomes" id="UP000886891"/>
    </source>
</evidence>
<reference evidence="10" key="1">
    <citation type="submission" date="2020-10" db="EMBL/GenBank/DDBJ databases">
        <authorList>
            <person name="Gilroy R."/>
        </authorList>
    </citation>
    <scope>NUCLEOTIDE SEQUENCE</scope>
    <source>
        <strain evidence="10">23406</strain>
    </source>
</reference>
<dbReference type="PANTHER" id="PTHR35789">
    <property type="entry name" value="SPORE GERMINATION PROTEIN B3"/>
    <property type="match status" value="1"/>
</dbReference>
<evidence type="ECO:0000256" key="7">
    <source>
        <dbReference type="ARBA" id="ARBA00023288"/>
    </source>
</evidence>
<dbReference type="PANTHER" id="PTHR35789:SF1">
    <property type="entry name" value="SPORE GERMINATION PROTEIN B3"/>
    <property type="match status" value="1"/>
</dbReference>
<evidence type="ECO:0000256" key="6">
    <source>
        <dbReference type="ARBA" id="ARBA00023139"/>
    </source>
</evidence>
<dbReference type="Proteomes" id="UP000886891">
    <property type="component" value="Unassembled WGS sequence"/>
</dbReference>
<evidence type="ECO:0000256" key="2">
    <source>
        <dbReference type="ARBA" id="ARBA00007886"/>
    </source>
</evidence>
<dbReference type="Pfam" id="PF05504">
    <property type="entry name" value="Spore_GerAC"/>
    <property type="match status" value="1"/>
</dbReference>
<evidence type="ECO:0008006" key="12">
    <source>
        <dbReference type="Google" id="ProtNLM"/>
    </source>
</evidence>
<comment type="similarity">
    <text evidence="2">Belongs to the GerABKC lipoprotein family.</text>
</comment>
<sequence>MKRWVKWTVFAVAFAVILLFGIESVPISDRAIVIGLAVDREEDAYMVSAQILMASSGQDQSTSSGVVSVEYPTLSGALNEISKQTGMLVTLSHCNLVILGPSVLDGYAQKTLDYLSRNAYLSENALLVTSESSAREVLSAKGAYAQTTAFFMQQPLISDGQYQDIVYRTIKEYRADFSTFNGANRLPVVRPVPAEPPMESGGQGGGGEDPAYVFDLSQTAILIKEQYVFTANRTETAGLNYAEPEIQRGGLYLEGDAGEAIELYIAKGGCKREYDADALTATFDISLRIILKEIISPEGEVRPVATCSLSASEDQRLKQTIADSVLQIFNRAAEAGADVFELYEGFYADDPKGFPAKAGDYLTKARLNVNVELKYE</sequence>
<keyword evidence="5" id="KW-0472">Membrane</keyword>
<dbReference type="Gene3D" id="3.30.300.210">
    <property type="entry name" value="Nutrient germinant receptor protein C, domain 3"/>
    <property type="match status" value="1"/>
</dbReference>
<keyword evidence="3" id="KW-0309">Germination</keyword>
<proteinExistence type="inferred from homology"/>
<keyword evidence="6" id="KW-0564">Palmitate</keyword>
<feature type="domain" description="Spore germination protein N-terminal" evidence="9">
    <location>
        <begin position="24"/>
        <end position="189"/>
    </location>
</feature>
<evidence type="ECO:0000256" key="5">
    <source>
        <dbReference type="ARBA" id="ARBA00023136"/>
    </source>
</evidence>
<dbReference type="InterPro" id="IPR046953">
    <property type="entry name" value="Spore_GerAC-like_C"/>
</dbReference>
<evidence type="ECO:0000256" key="4">
    <source>
        <dbReference type="ARBA" id="ARBA00022729"/>
    </source>
</evidence>
<organism evidence="10 11">
    <name type="scientific">Candidatus Stercoripulliclostridium merdipullorum</name>
    <dbReference type="NCBI Taxonomy" id="2840952"/>
    <lineage>
        <taxon>Bacteria</taxon>
        <taxon>Bacillati</taxon>
        <taxon>Bacillota</taxon>
        <taxon>Clostridia</taxon>
        <taxon>Eubacteriales</taxon>
        <taxon>Candidatus Stercoripulliclostridium</taxon>
    </lineage>
</organism>
<dbReference type="GO" id="GO:0016020">
    <property type="term" value="C:membrane"/>
    <property type="evidence" value="ECO:0007669"/>
    <property type="project" value="UniProtKB-SubCell"/>
</dbReference>
<comment type="caution">
    <text evidence="10">The sequence shown here is derived from an EMBL/GenBank/DDBJ whole genome shotgun (WGS) entry which is preliminary data.</text>
</comment>
<reference evidence="10" key="2">
    <citation type="journal article" date="2021" name="PeerJ">
        <title>Extensive microbial diversity within the chicken gut microbiome revealed by metagenomics and culture.</title>
        <authorList>
            <person name="Gilroy R."/>
            <person name="Ravi A."/>
            <person name="Getino M."/>
            <person name="Pursley I."/>
            <person name="Horton D.L."/>
            <person name="Alikhan N.F."/>
            <person name="Baker D."/>
            <person name="Gharbi K."/>
            <person name="Hall N."/>
            <person name="Watson M."/>
            <person name="Adriaenssens E.M."/>
            <person name="Foster-Nyarko E."/>
            <person name="Jarju S."/>
            <person name="Secka A."/>
            <person name="Antonio M."/>
            <person name="Oren A."/>
            <person name="Chaudhuri R.R."/>
            <person name="La Ragione R."/>
            <person name="Hildebrand F."/>
            <person name="Pallen M.J."/>
        </authorList>
    </citation>
    <scope>NUCLEOTIDE SEQUENCE</scope>
    <source>
        <strain evidence="10">23406</strain>
    </source>
</reference>
<name>A0A9D1NDM9_9FIRM</name>
<dbReference type="InterPro" id="IPR057336">
    <property type="entry name" value="GerAC_N"/>
</dbReference>
<dbReference type="AlphaFoldDB" id="A0A9D1NDM9"/>
<evidence type="ECO:0000256" key="1">
    <source>
        <dbReference type="ARBA" id="ARBA00004635"/>
    </source>
</evidence>
<evidence type="ECO:0000256" key="3">
    <source>
        <dbReference type="ARBA" id="ARBA00022544"/>
    </source>
</evidence>